<dbReference type="PANTHER" id="PTHR42798:SF2">
    <property type="entry name" value="ABC TRANSPORTER ATP-BINDING PROTEIN MG467-RELATED"/>
    <property type="match status" value="1"/>
</dbReference>
<evidence type="ECO:0000256" key="2">
    <source>
        <dbReference type="ARBA" id="ARBA00022741"/>
    </source>
</evidence>
<sequence length="215" mass="24195">MLLEAKNLSKTFKKGDYFIKVLDNFNFEVDKGDFIAIVGPSGAGKSTLLHILGGLEKPDNGFVLLNGENIYKDEKELDNIRNQYFGFVFQFHYLLDDFTAIENVALPAMITGKKDEAFNKAKAILEKMGLINRLNHFPNELSGGEQQRVAIARALINDPLIIFADEPTGNLDKENSKIVIDEFKRLNEQGITILMVTHDEHIASQAKKILRLEKA</sequence>
<organism evidence="6 7">
    <name type="scientific">Deferribacter desulfuricans (strain DSM 14783 / JCM 11476 / NBRC 101012 / SSM1)</name>
    <dbReference type="NCBI Taxonomy" id="639282"/>
    <lineage>
        <taxon>Bacteria</taxon>
        <taxon>Pseudomonadati</taxon>
        <taxon>Deferribacterota</taxon>
        <taxon>Deferribacteres</taxon>
        <taxon>Deferribacterales</taxon>
        <taxon>Deferribacteraceae</taxon>
        <taxon>Deferribacter</taxon>
    </lineage>
</organism>
<dbReference type="KEGG" id="ddf:DEFDS_0472"/>
<keyword evidence="7" id="KW-1185">Reference proteome</keyword>
<dbReference type="GO" id="GO:0022857">
    <property type="term" value="F:transmembrane transporter activity"/>
    <property type="evidence" value="ECO:0007669"/>
    <property type="project" value="UniProtKB-ARBA"/>
</dbReference>
<dbReference type="InterPro" id="IPR017911">
    <property type="entry name" value="MacB-like_ATP-bd"/>
</dbReference>
<keyword evidence="1" id="KW-0813">Transport</keyword>
<dbReference type="HOGENOM" id="CLU_000604_1_22_0"/>
<name>D3PBJ3_DEFDS</name>
<dbReference type="RefSeq" id="WP_013007214.1">
    <property type="nucleotide sequence ID" value="NC_013939.1"/>
</dbReference>
<keyword evidence="3 6" id="KW-0067">ATP-binding</keyword>
<evidence type="ECO:0000256" key="3">
    <source>
        <dbReference type="ARBA" id="ARBA00022840"/>
    </source>
</evidence>
<dbReference type="FunFam" id="3.40.50.300:FF:000032">
    <property type="entry name" value="Export ABC transporter ATP-binding protein"/>
    <property type="match status" value="1"/>
</dbReference>
<keyword evidence="6" id="KW-0449">Lipoprotein</keyword>
<dbReference type="GO" id="GO:0016887">
    <property type="term" value="F:ATP hydrolysis activity"/>
    <property type="evidence" value="ECO:0007669"/>
    <property type="project" value="InterPro"/>
</dbReference>
<dbReference type="PROSITE" id="PS50893">
    <property type="entry name" value="ABC_TRANSPORTER_2"/>
    <property type="match status" value="1"/>
</dbReference>
<dbReference type="Gene3D" id="3.40.50.300">
    <property type="entry name" value="P-loop containing nucleotide triphosphate hydrolases"/>
    <property type="match status" value="1"/>
</dbReference>
<dbReference type="Proteomes" id="UP000001520">
    <property type="component" value="Chromosome"/>
</dbReference>
<evidence type="ECO:0000256" key="1">
    <source>
        <dbReference type="ARBA" id="ARBA00022448"/>
    </source>
</evidence>
<dbReference type="PANTHER" id="PTHR42798">
    <property type="entry name" value="LIPOPROTEIN-RELEASING SYSTEM ATP-BINDING PROTEIN LOLD"/>
    <property type="match status" value="1"/>
</dbReference>
<protein>
    <submittedName>
        <fullName evidence="6">Lipoprotein-releasing system ATP-binding protein</fullName>
    </submittedName>
</protein>
<evidence type="ECO:0000256" key="4">
    <source>
        <dbReference type="ARBA" id="ARBA00038388"/>
    </source>
</evidence>
<dbReference type="OrthoDB" id="9809450at2"/>
<evidence type="ECO:0000313" key="7">
    <source>
        <dbReference type="Proteomes" id="UP000001520"/>
    </source>
</evidence>
<dbReference type="SMART" id="SM00382">
    <property type="entry name" value="AAA"/>
    <property type="match status" value="1"/>
</dbReference>
<dbReference type="eggNOG" id="COG1136">
    <property type="taxonomic scope" value="Bacteria"/>
</dbReference>
<comment type="similarity">
    <text evidence="4">Belongs to the ABC transporter superfamily. Macrolide exporter (TC 3.A.1.122) family.</text>
</comment>
<feature type="domain" description="ABC transporter" evidence="5">
    <location>
        <begin position="3"/>
        <end position="215"/>
    </location>
</feature>
<dbReference type="PROSITE" id="PS00211">
    <property type="entry name" value="ABC_TRANSPORTER_1"/>
    <property type="match status" value="1"/>
</dbReference>
<keyword evidence="2" id="KW-0547">Nucleotide-binding</keyword>
<dbReference type="CDD" id="cd03255">
    <property type="entry name" value="ABC_MJ0796_LolCDE_FtsE"/>
    <property type="match status" value="1"/>
</dbReference>
<reference evidence="6 7" key="1">
    <citation type="journal article" date="2010" name="DNA Res.">
        <title>Bacterial lifestyle in a deep-sea hydrothermal vent chimney revealed by the genome sequence of the thermophilic bacterium Deferribacter desulfuricans SSM1.</title>
        <authorList>
            <person name="Takaki Y."/>
            <person name="Shimamura S."/>
            <person name="Nakagawa S."/>
            <person name="Fukuhara Y."/>
            <person name="Horikawa H."/>
            <person name="Ankai A."/>
            <person name="Harada T."/>
            <person name="Hosoyama A."/>
            <person name="Oguchi A."/>
            <person name="Fukui S."/>
            <person name="Fujita N."/>
            <person name="Takami H."/>
            <person name="Takai K."/>
        </authorList>
    </citation>
    <scope>NUCLEOTIDE SEQUENCE [LARGE SCALE GENOMIC DNA]</scope>
    <source>
        <strain evidence="7">DSM 14783 / JCM 11476 / NBRC 101012 / SSM1</strain>
    </source>
</reference>
<proteinExistence type="inferred from homology"/>
<dbReference type="GO" id="GO:0005524">
    <property type="term" value="F:ATP binding"/>
    <property type="evidence" value="ECO:0007669"/>
    <property type="project" value="UniProtKB-KW"/>
</dbReference>
<dbReference type="AlphaFoldDB" id="D3PBJ3"/>
<dbReference type="InterPro" id="IPR003593">
    <property type="entry name" value="AAA+_ATPase"/>
</dbReference>
<evidence type="ECO:0000259" key="5">
    <source>
        <dbReference type="PROSITE" id="PS50893"/>
    </source>
</evidence>
<accession>D3PBJ3</accession>
<evidence type="ECO:0000313" key="6">
    <source>
        <dbReference type="EMBL" id="BAI79966.1"/>
    </source>
</evidence>
<dbReference type="InterPro" id="IPR027417">
    <property type="entry name" value="P-loop_NTPase"/>
</dbReference>
<dbReference type="InterPro" id="IPR003439">
    <property type="entry name" value="ABC_transporter-like_ATP-bd"/>
</dbReference>
<dbReference type="EMBL" id="AP011529">
    <property type="protein sequence ID" value="BAI79966.1"/>
    <property type="molecule type" value="Genomic_DNA"/>
</dbReference>
<dbReference type="GO" id="GO:0098796">
    <property type="term" value="C:membrane protein complex"/>
    <property type="evidence" value="ECO:0007669"/>
    <property type="project" value="UniProtKB-ARBA"/>
</dbReference>
<gene>
    <name evidence="6" type="ordered locus">DEFDS_0472</name>
</gene>
<dbReference type="InterPro" id="IPR017871">
    <property type="entry name" value="ABC_transporter-like_CS"/>
</dbReference>
<dbReference type="SUPFAM" id="SSF52540">
    <property type="entry name" value="P-loop containing nucleoside triphosphate hydrolases"/>
    <property type="match status" value="1"/>
</dbReference>
<dbReference type="STRING" id="639282.DEFDS_0472"/>
<dbReference type="Pfam" id="PF00005">
    <property type="entry name" value="ABC_tran"/>
    <property type="match status" value="1"/>
</dbReference>